<organism evidence="3 4">
    <name type="scientific">Tenacibaculum soleae</name>
    <dbReference type="NCBI Taxonomy" id="447689"/>
    <lineage>
        <taxon>Bacteria</taxon>
        <taxon>Pseudomonadati</taxon>
        <taxon>Bacteroidota</taxon>
        <taxon>Flavobacteriia</taxon>
        <taxon>Flavobacteriales</taxon>
        <taxon>Flavobacteriaceae</taxon>
        <taxon>Tenacibaculum</taxon>
    </lineage>
</organism>
<gene>
    <name evidence="3" type="ORF">BA195_05100</name>
</gene>
<accession>A0A1B9Y2U3</accession>
<name>A0A1B9Y2U3_9FLAO</name>
<feature type="domain" description="AB hydrolase-1" evidence="2">
    <location>
        <begin position="58"/>
        <end position="173"/>
    </location>
</feature>
<reference evidence="3 4" key="1">
    <citation type="submission" date="2016-06" db="EMBL/GenBank/DDBJ databases">
        <title>Draft Genome Sequence of Tenacibaculum soleae UCD-KL19.</title>
        <authorList>
            <person name="Eisen J.A."/>
            <person name="Coil D.A."/>
            <person name="Lujan K.M."/>
        </authorList>
    </citation>
    <scope>NUCLEOTIDE SEQUENCE [LARGE SCALE GENOMIC DNA]</scope>
    <source>
        <strain evidence="3 4">UCD-KL19</strain>
    </source>
</reference>
<dbReference type="PANTHER" id="PTHR46331">
    <property type="entry name" value="VALACYCLOVIR HYDROLASE"/>
    <property type="match status" value="1"/>
</dbReference>
<evidence type="ECO:0000256" key="1">
    <source>
        <dbReference type="SAM" id="SignalP"/>
    </source>
</evidence>
<dbReference type="STRING" id="447689.BA195_05100"/>
<dbReference type="AlphaFoldDB" id="A0A1B9Y2U3"/>
<evidence type="ECO:0000313" key="3">
    <source>
        <dbReference type="EMBL" id="OCK44069.1"/>
    </source>
</evidence>
<proteinExistence type="predicted"/>
<feature type="signal peptide" evidence="1">
    <location>
        <begin position="1"/>
        <end position="23"/>
    </location>
</feature>
<feature type="chain" id="PRO_5008640044" description="AB hydrolase-1 domain-containing protein" evidence="1">
    <location>
        <begin position="24"/>
        <end position="283"/>
    </location>
</feature>
<keyword evidence="4" id="KW-1185">Reference proteome</keyword>
<keyword evidence="1" id="KW-0732">Signal</keyword>
<dbReference type="EMBL" id="MAKX01000001">
    <property type="protein sequence ID" value="OCK44069.1"/>
    <property type="molecule type" value="Genomic_DNA"/>
</dbReference>
<comment type="caution">
    <text evidence="3">The sequence shown here is derived from an EMBL/GenBank/DDBJ whole genome shotgun (WGS) entry which is preliminary data.</text>
</comment>
<dbReference type="SUPFAM" id="SSF53474">
    <property type="entry name" value="alpha/beta-Hydrolases"/>
    <property type="match status" value="1"/>
</dbReference>
<dbReference type="Pfam" id="PF00561">
    <property type="entry name" value="Abhydrolase_1"/>
    <property type="match status" value="1"/>
</dbReference>
<protein>
    <recommendedName>
        <fullName evidence="2">AB hydrolase-1 domain-containing protein</fullName>
    </recommendedName>
</protein>
<dbReference type="InterPro" id="IPR029058">
    <property type="entry name" value="AB_hydrolase_fold"/>
</dbReference>
<evidence type="ECO:0000313" key="4">
    <source>
        <dbReference type="Proteomes" id="UP000093186"/>
    </source>
</evidence>
<dbReference type="RefSeq" id="WP_068703097.1">
    <property type="nucleotide sequence ID" value="NZ_JAUOSW010000005.1"/>
</dbReference>
<sequence length="283" mass="32018">MKKTIFLLTAFFLLSLQLSKTNAQNNFNTPYGNNKTVGKYIKVNGAKIYYEEYGKGEPLLIIHSCGTDIKAMEYQIDYFKDKYRVIAADSRGQGKSELKTKSLTYLQMAKDLEQLVTKLNLTAVNILGWSDGGIIGLKMGIRNKVTIKKIVTMGPNLRFDNTAVNDWAMQQVKEMHAETLKMIKKGDTSRNWKKELQLDKLLLNSPDISHAELQKINAPVLITIGDRDIIKNQHAVEIFDNIKKSQLCIVPGANHGIPRNSAKNFNEIADKFLANDFDYSIKK</sequence>
<dbReference type="GO" id="GO:0017171">
    <property type="term" value="F:serine hydrolase activity"/>
    <property type="evidence" value="ECO:0007669"/>
    <property type="project" value="TreeGrafter"/>
</dbReference>
<dbReference type="PANTHER" id="PTHR46331:SF2">
    <property type="entry name" value="VALACYCLOVIR HYDROLASE"/>
    <property type="match status" value="1"/>
</dbReference>
<dbReference type="InterPro" id="IPR000073">
    <property type="entry name" value="AB_hydrolase_1"/>
</dbReference>
<dbReference type="Proteomes" id="UP000093186">
    <property type="component" value="Unassembled WGS sequence"/>
</dbReference>
<evidence type="ECO:0000259" key="2">
    <source>
        <dbReference type="Pfam" id="PF00561"/>
    </source>
</evidence>
<dbReference type="OrthoDB" id="9780932at2"/>
<dbReference type="Gene3D" id="3.40.50.1820">
    <property type="entry name" value="alpha/beta hydrolase"/>
    <property type="match status" value="1"/>
</dbReference>